<keyword evidence="1" id="KW-1185">Reference proteome</keyword>
<dbReference type="Proteomes" id="UP000694864">
    <property type="component" value="Chromosome 3"/>
</dbReference>
<gene>
    <name evidence="2" type="primary">LOC104779069</name>
</gene>
<dbReference type="RefSeq" id="XP_010501764.1">
    <property type="nucleotide sequence ID" value="XM_010503462.1"/>
</dbReference>
<accession>A0ABM0YJ61</accession>
<organism evidence="1 2">
    <name type="scientific">Camelina sativa</name>
    <name type="common">False flax</name>
    <name type="synonym">Myagrum sativum</name>
    <dbReference type="NCBI Taxonomy" id="90675"/>
    <lineage>
        <taxon>Eukaryota</taxon>
        <taxon>Viridiplantae</taxon>
        <taxon>Streptophyta</taxon>
        <taxon>Embryophyta</taxon>
        <taxon>Tracheophyta</taxon>
        <taxon>Spermatophyta</taxon>
        <taxon>Magnoliopsida</taxon>
        <taxon>eudicotyledons</taxon>
        <taxon>Gunneridae</taxon>
        <taxon>Pentapetalae</taxon>
        <taxon>rosids</taxon>
        <taxon>malvids</taxon>
        <taxon>Brassicales</taxon>
        <taxon>Brassicaceae</taxon>
        <taxon>Camelineae</taxon>
        <taxon>Camelina</taxon>
    </lineage>
</organism>
<protein>
    <submittedName>
        <fullName evidence="2">Glutathione S-transferase T3-like</fullName>
    </submittedName>
</protein>
<dbReference type="PANTHER" id="PTHR45023:SF4">
    <property type="entry name" value="GLYCINE-RICH PROTEIN-RELATED"/>
    <property type="match status" value="1"/>
</dbReference>
<proteinExistence type="predicted"/>
<name>A0ABM0YJ61_CAMSA</name>
<sequence>MVANDQKGGTFWKHIAAYFAESPQLVGMQKREVGHYKQRWGKMNDQVCKFVGCLQAATKQKSSGQNENDVMKLANQIYHYDHKVKFTLEHCWRELRHDQKWCASYTTVGLSKRRKVDDGFQASGQSTNTNTISHGDEAMARPLGVNASKAKGKRTSKAMEGENKSLIVLNEVWEIKQKDHELSKKDYAFWILLAKTEPLSDIELALKNKLITDMLSNA</sequence>
<dbReference type="GeneID" id="104779069"/>
<evidence type="ECO:0000313" key="2">
    <source>
        <dbReference type="RefSeq" id="XP_010501764.1"/>
    </source>
</evidence>
<evidence type="ECO:0000313" key="1">
    <source>
        <dbReference type="Proteomes" id="UP000694864"/>
    </source>
</evidence>
<reference evidence="2" key="2">
    <citation type="submission" date="2025-08" db="UniProtKB">
        <authorList>
            <consortium name="RefSeq"/>
        </authorList>
    </citation>
    <scope>IDENTIFICATION</scope>
    <source>
        <tissue evidence="2">Leaf</tissue>
    </source>
</reference>
<reference evidence="1" key="1">
    <citation type="journal article" date="2014" name="Nat. Commun.">
        <title>The emerging biofuel crop Camelina sativa retains a highly undifferentiated hexaploid genome structure.</title>
        <authorList>
            <person name="Kagale S."/>
            <person name="Koh C."/>
            <person name="Nixon J."/>
            <person name="Bollina V."/>
            <person name="Clarke W.E."/>
            <person name="Tuteja R."/>
            <person name="Spillane C."/>
            <person name="Robinson S.J."/>
            <person name="Links M.G."/>
            <person name="Clarke C."/>
            <person name="Higgins E.E."/>
            <person name="Huebert T."/>
            <person name="Sharpe A.G."/>
            <person name="Parkin I.A."/>
        </authorList>
    </citation>
    <scope>NUCLEOTIDE SEQUENCE [LARGE SCALE GENOMIC DNA]</scope>
    <source>
        <strain evidence="1">cv. DH55</strain>
    </source>
</reference>
<dbReference type="PANTHER" id="PTHR45023">
    <property type="match status" value="1"/>
</dbReference>